<dbReference type="HOGENOM" id="CLU_3341799_0_0_10"/>
<dbReference type="KEGG" id="ccm:Ccan_07780"/>
<sequence length="37" mass="4167">MANTKKAFIFVLKNENLMLPNKKKSPASPLHLALPFN</sequence>
<dbReference type="AlphaFoldDB" id="F9YTW2"/>
<gene>
    <name evidence="1" type="ordered locus">Ccan_07780</name>
</gene>
<name>F9YTW2_CAPCC</name>
<evidence type="ECO:0000313" key="1">
    <source>
        <dbReference type="EMBL" id="AEK22896.1"/>
    </source>
</evidence>
<reference evidence="1 2" key="1">
    <citation type="journal article" date="2011" name="J. Bacteriol.">
        <title>Complete genome sequence of the dog commensal and human pathogen Capnocytophaga canimorsus strain 5.</title>
        <authorList>
            <person name="Manfredi P."/>
            <person name="Pagni M."/>
            <person name="Cornelis G.R."/>
        </authorList>
    </citation>
    <scope>NUCLEOTIDE SEQUENCE [LARGE SCALE GENOMIC DNA]</scope>
    <source>
        <strain evidence="2">5</strain>
    </source>
</reference>
<dbReference type="Proteomes" id="UP000008895">
    <property type="component" value="Chromosome"/>
</dbReference>
<dbReference type="STRING" id="860228.Ccan_07780"/>
<organism evidence="1 2">
    <name type="scientific">Capnocytophaga canimorsus (strain 5)</name>
    <dbReference type="NCBI Taxonomy" id="860228"/>
    <lineage>
        <taxon>Bacteria</taxon>
        <taxon>Pseudomonadati</taxon>
        <taxon>Bacteroidota</taxon>
        <taxon>Flavobacteriia</taxon>
        <taxon>Flavobacteriales</taxon>
        <taxon>Flavobacteriaceae</taxon>
        <taxon>Capnocytophaga</taxon>
    </lineage>
</organism>
<evidence type="ECO:0000313" key="2">
    <source>
        <dbReference type="Proteomes" id="UP000008895"/>
    </source>
</evidence>
<dbReference type="EMBL" id="CP002113">
    <property type="protein sequence ID" value="AEK22896.1"/>
    <property type="molecule type" value="Genomic_DNA"/>
</dbReference>
<keyword evidence="2" id="KW-1185">Reference proteome</keyword>
<accession>F9YTW2</accession>
<protein>
    <submittedName>
        <fullName evidence="1">Uncharacterized protein</fullName>
    </submittedName>
</protein>
<proteinExistence type="predicted"/>